<dbReference type="SMART" id="SM00369">
    <property type="entry name" value="LRR_TYP"/>
    <property type="match status" value="4"/>
</dbReference>
<evidence type="ECO:0000256" key="4">
    <source>
        <dbReference type="ARBA" id="ARBA00022821"/>
    </source>
</evidence>
<reference evidence="10" key="1">
    <citation type="submission" date="2020-03" db="EMBL/GenBank/DDBJ databases">
        <title>Castanea mollissima Vanexum genome sequencing.</title>
        <authorList>
            <person name="Staton M."/>
        </authorList>
    </citation>
    <scope>NUCLEOTIDE SEQUENCE</scope>
    <source>
        <tissue evidence="10">Leaf</tissue>
    </source>
</reference>
<feature type="domain" description="Disease resistance N-terminal" evidence="7">
    <location>
        <begin position="31"/>
        <end position="95"/>
    </location>
</feature>
<dbReference type="InterPro" id="IPR042197">
    <property type="entry name" value="Apaf_helical"/>
</dbReference>
<evidence type="ECO:0000256" key="1">
    <source>
        <dbReference type="ARBA" id="ARBA00022614"/>
    </source>
</evidence>
<evidence type="ECO:0000313" key="10">
    <source>
        <dbReference type="EMBL" id="KAF3964291.1"/>
    </source>
</evidence>
<dbReference type="SUPFAM" id="SSF52540">
    <property type="entry name" value="P-loop containing nucleoside triphosphate hydrolases"/>
    <property type="match status" value="1"/>
</dbReference>
<dbReference type="InterPro" id="IPR041118">
    <property type="entry name" value="Rx_N"/>
</dbReference>
<evidence type="ECO:0000313" key="11">
    <source>
        <dbReference type="Proteomes" id="UP000737018"/>
    </source>
</evidence>
<sequence>MAGSPVKAAIQELLYSLLSLNFFRTNKFRIGLLEDLRIVLQYLTVMVDEAEEKQNKNPVVKLWLDELQDVVYHTEDLVDEMCTESLRHKLDAESQTKSSSLEWNIKVIKKMEEMLDRVSQHFEIKAWYPVNHKMTKAISESFSSQSLQESLKGKRFLLVLDDVGSFNYADWESLQSTLKGVANGSCVIVTTRDSEVASKISTVCTYHIESLSNEESWLMFTKFALGDQMPSSCPEVETIGREIVQEFLGLPFAVKALGLLLRSKPQVEEWRVLLNRLNHFSLPRGMSGDGIELRKRYDELPAQLEDNNLSHISVSTLYLSLCRGKYDSSVIFKSIDKAKFLRTFLPLDHDSCRLSSNELQNMLCKLQFLRVLSLSHYHITELPASIGNLKHLRYIDLSHTGIKWLPESVCALCNLQTFILSNCHSLTKLPENMWRLVNLHHLDISGTDINEMPKNLSRLKKLQTLPYFVVGKRSGSMLKELGGLRDLHGTLHISKLQNVVSENDPASARLFTKKYLDELVLEWSNNTVDQENVLEALQPNSKLKKLSINFYCGTRFPNWVGHMLFSGMVSLRLSNCNNCSSLPPLGQLPSLEVLIIEWMDAVKSVGPEFCGMDKPFNCLKTLTFEGMSEWEEWVSFEVGGGEFPSLCELCIRRCPKLKGNLPKQLPSVVKVEISESQELVTAIMTEASLHKRTLHYQDKVLFISEDKVTSFLEQMTVFTYKGATDSSLLMTTPNFRDEADVPTENWSNQGLDSLKIEGCDALEFIPVEVMTRNPFLQHLYIINCCSLKSFPGGHSLTALKMLYIQNCKKLEFHLSAKSTHQFSLLEHLCIGSSCDSLMFLPLDFFLELRFLSIWDCANLQSLSMPEGIEKDLTYLEALEIRDCPNLVSFPKGGLHAPNLTTIWFSNCKNLKELPDQFHSLNSLHSMFINNCPQLISLSGGGLPSKLSVLCITFCDKLVLGREWGLHRLDFLNRLEIEGGCENVVSFPEEELLPSNLNSLRISELLNLEYLNYKGLQHLTALKTLEISCCNKLRSLPEEGLPSSLSFLCINECSLLKPKLQNKRKRFVSFIEADEEVIS</sequence>
<dbReference type="InterPro" id="IPR027417">
    <property type="entry name" value="P-loop_NTPase"/>
</dbReference>
<dbReference type="Pfam" id="PF25019">
    <property type="entry name" value="LRR_R13L1-DRL21"/>
    <property type="match status" value="1"/>
</dbReference>
<dbReference type="PANTHER" id="PTHR36766">
    <property type="entry name" value="PLANT BROAD-SPECTRUM MILDEW RESISTANCE PROTEIN RPW8"/>
    <property type="match status" value="1"/>
</dbReference>
<organism evidence="10 11">
    <name type="scientific">Castanea mollissima</name>
    <name type="common">Chinese chestnut</name>
    <dbReference type="NCBI Taxonomy" id="60419"/>
    <lineage>
        <taxon>Eukaryota</taxon>
        <taxon>Viridiplantae</taxon>
        <taxon>Streptophyta</taxon>
        <taxon>Embryophyta</taxon>
        <taxon>Tracheophyta</taxon>
        <taxon>Spermatophyta</taxon>
        <taxon>Magnoliopsida</taxon>
        <taxon>eudicotyledons</taxon>
        <taxon>Gunneridae</taxon>
        <taxon>Pentapetalae</taxon>
        <taxon>rosids</taxon>
        <taxon>fabids</taxon>
        <taxon>Fagales</taxon>
        <taxon>Fagaceae</taxon>
        <taxon>Castanea</taxon>
    </lineage>
</organism>
<dbReference type="InterPro" id="IPR056789">
    <property type="entry name" value="LRR_R13L1-DRL21"/>
</dbReference>
<evidence type="ECO:0000259" key="7">
    <source>
        <dbReference type="Pfam" id="PF18052"/>
    </source>
</evidence>
<keyword evidence="2" id="KW-0677">Repeat</keyword>
<dbReference type="InterPro" id="IPR055414">
    <property type="entry name" value="LRR_R13L4/SHOC2-like"/>
</dbReference>
<evidence type="ECO:0000259" key="9">
    <source>
        <dbReference type="Pfam" id="PF25019"/>
    </source>
</evidence>
<comment type="caution">
    <text evidence="10">The sequence shown here is derived from an EMBL/GenBank/DDBJ whole genome shotgun (WGS) entry which is preliminary data.</text>
</comment>
<dbReference type="GO" id="GO:0006952">
    <property type="term" value="P:defense response"/>
    <property type="evidence" value="ECO:0007669"/>
    <property type="project" value="UniProtKB-KW"/>
</dbReference>
<dbReference type="OrthoDB" id="1896560at2759"/>
<evidence type="ECO:0000259" key="8">
    <source>
        <dbReference type="Pfam" id="PF23598"/>
    </source>
</evidence>
<dbReference type="Pfam" id="PF18052">
    <property type="entry name" value="Rx_N"/>
    <property type="match status" value="1"/>
</dbReference>
<name>A0A8J4RHI5_9ROSI</name>
<feature type="domain" description="Disease resistance R13L4/SHOC-2-like LRR" evidence="8">
    <location>
        <begin position="347"/>
        <end position="419"/>
    </location>
</feature>
<dbReference type="GO" id="GO:0043531">
    <property type="term" value="F:ADP binding"/>
    <property type="evidence" value="ECO:0007669"/>
    <property type="project" value="InterPro"/>
</dbReference>
<dbReference type="InterPro" id="IPR002182">
    <property type="entry name" value="NB-ARC"/>
</dbReference>
<evidence type="ECO:0000256" key="2">
    <source>
        <dbReference type="ARBA" id="ARBA00022737"/>
    </source>
</evidence>
<evidence type="ECO:0000259" key="6">
    <source>
        <dbReference type="Pfam" id="PF00931"/>
    </source>
</evidence>
<dbReference type="SUPFAM" id="SSF52058">
    <property type="entry name" value="L domain-like"/>
    <property type="match status" value="2"/>
</dbReference>
<keyword evidence="3" id="KW-0547">Nucleotide-binding</keyword>
<evidence type="ECO:0000256" key="5">
    <source>
        <dbReference type="ARBA" id="ARBA00022840"/>
    </source>
</evidence>
<dbReference type="Gene3D" id="3.40.50.300">
    <property type="entry name" value="P-loop containing nucleotide triphosphate hydrolases"/>
    <property type="match status" value="1"/>
</dbReference>
<dbReference type="Gene3D" id="1.10.8.430">
    <property type="entry name" value="Helical domain of apoptotic protease-activating factors"/>
    <property type="match status" value="1"/>
</dbReference>
<feature type="domain" description="NB-ARC" evidence="6">
    <location>
        <begin position="136"/>
        <end position="225"/>
    </location>
</feature>
<dbReference type="GO" id="GO:0005524">
    <property type="term" value="F:ATP binding"/>
    <property type="evidence" value="ECO:0007669"/>
    <property type="project" value="UniProtKB-KW"/>
</dbReference>
<keyword evidence="11" id="KW-1185">Reference proteome</keyword>
<keyword evidence="5" id="KW-0067">ATP-binding</keyword>
<dbReference type="InterPro" id="IPR003591">
    <property type="entry name" value="Leu-rich_rpt_typical-subtyp"/>
</dbReference>
<dbReference type="Pfam" id="PF23598">
    <property type="entry name" value="LRR_14"/>
    <property type="match status" value="1"/>
</dbReference>
<dbReference type="PANTHER" id="PTHR36766:SF45">
    <property type="entry name" value="NB-ARC DOMAIN-CONTAINING PROTEIN"/>
    <property type="match status" value="1"/>
</dbReference>
<dbReference type="AlphaFoldDB" id="A0A8J4RHI5"/>
<dbReference type="PRINTS" id="PR00364">
    <property type="entry name" value="DISEASERSIST"/>
</dbReference>
<dbReference type="GO" id="GO:0051707">
    <property type="term" value="P:response to other organism"/>
    <property type="evidence" value="ECO:0007669"/>
    <property type="project" value="UniProtKB-ARBA"/>
</dbReference>
<proteinExistence type="predicted"/>
<dbReference type="Pfam" id="PF00931">
    <property type="entry name" value="NB-ARC"/>
    <property type="match status" value="1"/>
</dbReference>
<dbReference type="EMBL" id="JRKL02001388">
    <property type="protein sequence ID" value="KAF3964291.1"/>
    <property type="molecule type" value="Genomic_DNA"/>
</dbReference>
<keyword evidence="1" id="KW-0433">Leucine-rich repeat</keyword>
<keyword evidence="4" id="KW-0611">Plant defense</keyword>
<evidence type="ECO:0000256" key="3">
    <source>
        <dbReference type="ARBA" id="ARBA00022741"/>
    </source>
</evidence>
<protein>
    <submittedName>
        <fullName evidence="10">Uncharacterized protein</fullName>
    </submittedName>
</protein>
<dbReference type="InterPro" id="IPR032675">
    <property type="entry name" value="LRR_dom_sf"/>
</dbReference>
<gene>
    <name evidence="10" type="ORF">CMV_011407</name>
</gene>
<accession>A0A8J4RHI5</accession>
<dbReference type="Proteomes" id="UP000737018">
    <property type="component" value="Unassembled WGS sequence"/>
</dbReference>
<dbReference type="Gene3D" id="3.80.10.10">
    <property type="entry name" value="Ribonuclease Inhibitor"/>
    <property type="match status" value="3"/>
</dbReference>
<feature type="domain" description="R13L1/DRL21-like LRR repeat region" evidence="9">
    <location>
        <begin position="478"/>
        <end position="599"/>
    </location>
</feature>